<dbReference type="SUPFAM" id="SSF53335">
    <property type="entry name" value="S-adenosyl-L-methionine-dependent methyltransferases"/>
    <property type="match status" value="1"/>
</dbReference>
<evidence type="ECO:0000313" key="2">
    <source>
        <dbReference type="EMBL" id="MEZ7195963.1"/>
    </source>
</evidence>
<organism evidence="2 3">
    <name type="scientific">Pseudodesulfovibrio karagichevae</name>
    <dbReference type="NCBI Taxonomy" id="3239305"/>
    <lineage>
        <taxon>Bacteria</taxon>
        <taxon>Pseudomonadati</taxon>
        <taxon>Thermodesulfobacteriota</taxon>
        <taxon>Desulfovibrionia</taxon>
        <taxon>Desulfovibrionales</taxon>
        <taxon>Desulfovibrionaceae</taxon>
    </lineage>
</organism>
<gene>
    <name evidence="2" type="ORF">AB6M95_04315</name>
</gene>
<protein>
    <submittedName>
        <fullName evidence="2">Class I SAM-dependent methyltransferase</fullName>
        <ecNumber evidence="2">2.1.1.-</ecNumber>
    </submittedName>
</protein>
<dbReference type="Pfam" id="PF08241">
    <property type="entry name" value="Methyltransf_11"/>
    <property type="match status" value="1"/>
</dbReference>
<evidence type="ECO:0000259" key="1">
    <source>
        <dbReference type="Pfam" id="PF08241"/>
    </source>
</evidence>
<dbReference type="PANTHER" id="PTHR43591:SF110">
    <property type="entry name" value="RHODANESE DOMAIN-CONTAINING PROTEIN"/>
    <property type="match status" value="1"/>
</dbReference>
<keyword evidence="2" id="KW-0808">Transferase</keyword>
<evidence type="ECO:0000313" key="3">
    <source>
        <dbReference type="Proteomes" id="UP001568698"/>
    </source>
</evidence>
<reference evidence="2 3" key="1">
    <citation type="submission" date="2024-08" db="EMBL/GenBank/DDBJ databases">
        <title>Sulfate-reducing bacteria isolated from formation water of the oil field in Kazakhstan and description of Pseudodesulfovibrio sp.</title>
        <authorList>
            <person name="Bidzhieva S.K."/>
            <person name="Tourova T.P."/>
            <person name="Grouzdev D.S."/>
            <person name="Beletsky A.V."/>
            <person name="Sokolova D.S."/>
            <person name="Samigullina S.R."/>
            <person name="Poltaraus A.B."/>
            <person name="Avtukh A.N."/>
            <person name="Tereshina V.M."/>
            <person name="Zhaparov N.S."/>
            <person name="Mardanov A.V."/>
            <person name="Nazina T.N."/>
        </authorList>
    </citation>
    <scope>NUCLEOTIDE SEQUENCE [LARGE SCALE GENOMIC DNA]</scope>
    <source>
        <strain evidence="2 3">9FUS</strain>
    </source>
</reference>
<name>A0ABV4JZ18_9BACT</name>
<keyword evidence="2" id="KW-0489">Methyltransferase</keyword>
<dbReference type="Gene3D" id="3.40.50.150">
    <property type="entry name" value="Vaccinia Virus protein VP39"/>
    <property type="match status" value="1"/>
</dbReference>
<sequence length="221" mass="26230">MAEINLLDKYPKSKRPIEERGQLITEEHRATARKFGFEYYDGERLTGYGGYNYHPRFWQDTVKRFRDHYNLKPDAKVLDVGCAKGFMMHDFKELMPEITIQGLDISEYGKEHALDDMREFIDIGNAKELPYEDNSFDLVICINTVHNLPLEECKQALQEIQRVTRKDAFVTMDAWRNDREHEQLLKWNLTALTYMHVNDWIALFDEVGYKGDYWWFIAETA</sequence>
<proteinExistence type="predicted"/>
<dbReference type="GO" id="GO:0032259">
    <property type="term" value="P:methylation"/>
    <property type="evidence" value="ECO:0007669"/>
    <property type="project" value="UniProtKB-KW"/>
</dbReference>
<dbReference type="EMBL" id="JBGLYH010000007">
    <property type="protein sequence ID" value="MEZ7195963.1"/>
    <property type="molecule type" value="Genomic_DNA"/>
</dbReference>
<feature type="domain" description="Methyltransferase type 11" evidence="1">
    <location>
        <begin position="78"/>
        <end position="169"/>
    </location>
</feature>
<dbReference type="PANTHER" id="PTHR43591">
    <property type="entry name" value="METHYLTRANSFERASE"/>
    <property type="match status" value="1"/>
</dbReference>
<dbReference type="InterPro" id="IPR013216">
    <property type="entry name" value="Methyltransf_11"/>
</dbReference>
<dbReference type="Proteomes" id="UP001568698">
    <property type="component" value="Unassembled WGS sequence"/>
</dbReference>
<comment type="caution">
    <text evidence="2">The sequence shown here is derived from an EMBL/GenBank/DDBJ whole genome shotgun (WGS) entry which is preliminary data.</text>
</comment>
<dbReference type="CDD" id="cd02440">
    <property type="entry name" value="AdoMet_MTases"/>
    <property type="match status" value="1"/>
</dbReference>
<dbReference type="GO" id="GO:0008168">
    <property type="term" value="F:methyltransferase activity"/>
    <property type="evidence" value="ECO:0007669"/>
    <property type="project" value="UniProtKB-KW"/>
</dbReference>
<dbReference type="InterPro" id="IPR029063">
    <property type="entry name" value="SAM-dependent_MTases_sf"/>
</dbReference>
<dbReference type="EC" id="2.1.1.-" evidence="2"/>
<keyword evidence="3" id="KW-1185">Reference proteome</keyword>
<accession>A0ABV4JZ18</accession>
<dbReference type="RefSeq" id="WP_371385506.1">
    <property type="nucleotide sequence ID" value="NZ_JBGLYH010000007.1"/>
</dbReference>